<dbReference type="PROSITE" id="PS00086">
    <property type="entry name" value="CYTOCHROME_P450"/>
    <property type="match status" value="1"/>
</dbReference>
<dbReference type="EC" id="1.14.14.137" evidence="15"/>
<dbReference type="CDD" id="cd11043">
    <property type="entry name" value="CYP90-like"/>
    <property type="match status" value="1"/>
</dbReference>
<dbReference type="Proteomes" id="UP000694240">
    <property type="component" value="Chromosome 2"/>
</dbReference>
<comment type="caution">
    <text evidence="18">The sequence shown here is derived from an EMBL/GenBank/DDBJ whole genome shotgun (WGS) entry which is preliminary data.</text>
</comment>
<evidence type="ECO:0000256" key="8">
    <source>
        <dbReference type="ARBA" id="ARBA00023002"/>
    </source>
</evidence>
<evidence type="ECO:0000256" key="12">
    <source>
        <dbReference type="ARBA" id="ARBA00023136"/>
    </source>
</evidence>
<keyword evidence="7 17" id="KW-1133">Transmembrane helix</keyword>
<evidence type="ECO:0000256" key="7">
    <source>
        <dbReference type="ARBA" id="ARBA00022989"/>
    </source>
</evidence>
<comment type="catalytic activity">
    <reaction evidence="13">
        <text>2-cis-(+)-abscisate + reduced [NADPH--hemoprotein reductase] + O2 = (+)-8'-hydroxyabscisate + oxidized [NADPH--hemoprotein reductase] + H2O + H(+)</text>
        <dbReference type="Rhea" id="RHEA:12897"/>
        <dbReference type="Rhea" id="RHEA-COMP:11964"/>
        <dbReference type="Rhea" id="RHEA-COMP:11965"/>
        <dbReference type="ChEBI" id="CHEBI:15377"/>
        <dbReference type="ChEBI" id="CHEBI:15378"/>
        <dbReference type="ChEBI" id="CHEBI:15379"/>
        <dbReference type="ChEBI" id="CHEBI:37569"/>
        <dbReference type="ChEBI" id="CHEBI:57618"/>
        <dbReference type="ChEBI" id="CHEBI:58210"/>
        <dbReference type="ChEBI" id="CHEBI:58490"/>
        <dbReference type="EC" id="1.14.14.137"/>
    </reaction>
</comment>
<evidence type="ECO:0000313" key="19">
    <source>
        <dbReference type="Proteomes" id="UP000694240"/>
    </source>
</evidence>
<evidence type="ECO:0000313" key="18">
    <source>
        <dbReference type="EMBL" id="KAG7637833.1"/>
    </source>
</evidence>
<evidence type="ECO:0000256" key="9">
    <source>
        <dbReference type="ARBA" id="ARBA00023004"/>
    </source>
</evidence>
<evidence type="ECO:0000256" key="2">
    <source>
        <dbReference type="ARBA" id="ARBA00004167"/>
    </source>
</evidence>
<dbReference type="PANTHER" id="PTHR24286">
    <property type="entry name" value="CYTOCHROME P450 26"/>
    <property type="match status" value="1"/>
</dbReference>
<keyword evidence="11 16" id="KW-0503">Monooxygenase</keyword>
<evidence type="ECO:0000256" key="14">
    <source>
        <dbReference type="ARBA" id="ARBA00060633"/>
    </source>
</evidence>
<dbReference type="GO" id="GO:0020037">
    <property type="term" value="F:heme binding"/>
    <property type="evidence" value="ECO:0007669"/>
    <property type="project" value="InterPro"/>
</dbReference>
<evidence type="ECO:0000256" key="5">
    <source>
        <dbReference type="ARBA" id="ARBA00022692"/>
    </source>
</evidence>
<proteinExistence type="inferred from homology"/>
<feature type="transmembrane region" description="Helical" evidence="17">
    <location>
        <begin position="20"/>
        <end position="41"/>
    </location>
</feature>
<dbReference type="GO" id="GO:0005506">
    <property type="term" value="F:iron ion binding"/>
    <property type="evidence" value="ECO:0007669"/>
    <property type="project" value="InterPro"/>
</dbReference>
<reference evidence="18 19" key="1">
    <citation type="submission" date="2020-12" db="EMBL/GenBank/DDBJ databases">
        <title>Concerted genomic and epigenomic changes stabilize Arabidopsis allopolyploids.</title>
        <authorList>
            <person name="Chen Z."/>
        </authorList>
    </citation>
    <scope>NUCLEOTIDE SEQUENCE [LARGE SCALE GENOMIC DNA]</scope>
    <source>
        <strain evidence="18">Allo738</strain>
        <tissue evidence="18">Leaf</tissue>
    </source>
</reference>
<evidence type="ECO:0000256" key="1">
    <source>
        <dbReference type="ARBA" id="ARBA00001971"/>
    </source>
</evidence>
<comment type="similarity">
    <text evidence="3 16">Belongs to the cytochrome P450 family.</text>
</comment>
<name>A0A8T2FU40_9BRAS</name>
<organism evidence="18 19">
    <name type="scientific">Arabidopsis thaliana x Arabidopsis arenosa</name>
    <dbReference type="NCBI Taxonomy" id="1240361"/>
    <lineage>
        <taxon>Eukaryota</taxon>
        <taxon>Viridiplantae</taxon>
        <taxon>Streptophyta</taxon>
        <taxon>Embryophyta</taxon>
        <taxon>Tracheophyta</taxon>
        <taxon>Spermatophyta</taxon>
        <taxon>Magnoliopsida</taxon>
        <taxon>eudicotyledons</taxon>
        <taxon>Gunneridae</taxon>
        <taxon>Pentapetalae</taxon>
        <taxon>rosids</taxon>
        <taxon>malvids</taxon>
        <taxon>Brassicales</taxon>
        <taxon>Brassicaceae</taxon>
        <taxon>Camelineae</taxon>
        <taxon>Arabidopsis</taxon>
    </lineage>
</organism>
<keyword evidence="5 17" id="KW-0812">Transmembrane</keyword>
<keyword evidence="4 16" id="KW-0349">Heme</keyword>
<keyword evidence="6 16" id="KW-0479">Metal-binding</keyword>
<keyword evidence="8 16" id="KW-0560">Oxidoreductase</keyword>
<evidence type="ECO:0000256" key="4">
    <source>
        <dbReference type="ARBA" id="ARBA00022617"/>
    </source>
</evidence>
<dbReference type="InterPro" id="IPR017972">
    <property type="entry name" value="Cyt_P450_CS"/>
</dbReference>
<sequence length="478" mass="55022">MQISSSSSSNFFSSLYADEPALITLTIVVVVVVVLLFKWWLHWKEQRLRLPPGSMGLPYIGETLRLYTENPNSFFATRQNKYGDIFKTHILGCPCVMISSPEAARMVLVSKAHLFKPTYPPSKERMIGPEALFFHQGPYHSTLKRLVQSSFMPSALRPTVSHIELLVLQTLSSWTSQKSINTLEYMKRYAFDVAIMSAFGDKEEPTTIDVIKLLYQRLERGYNSMPLDLPGTLFHKSMKARIELSEELRKVIEKRRENGREEGGLLGVLLGAKDQKRNGLSDSQIADNIIGVIFAATDTTASVLTWLLKYLHDHPNLLQEVSREQFSIRQKIKKENRRISWEDTRKMPLTTRVIQETLRAASVLSFTFREAVQDVEYDGYLIPKGWKVLPLFRRIHHSSEFFPDPEKFDPSRFEVAPKPYTYMPFGNGVHSCPGSELAKLEMLILLHHLTTSFRYFNCFLLRKPGFVFLIWLQCLTLF</sequence>
<keyword evidence="9 16" id="KW-0408">Iron</keyword>
<dbReference type="PANTHER" id="PTHR24286:SF220">
    <property type="entry name" value="ABSCISIC ACID 8'-HYDROXYLASE 2"/>
    <property type="match status" value="1"/>
</dbReference>
<evidence type="ECO:0000256" key="6">
    <source>
        <dbReference type="ARBA" id="ARBA00022723"/>
    </source>
</evidence>
<dbReference type="GO" id="GO:0010295">
    <property type="term" value="F:(+)-abscisic acid 8'-hydroxylase activity"/>
    <property type="evidence" value="ECO:0007669"/>
    <property type="project" value="UniProtKB-EC"/>
</dbReference>
<gene>
    <name evidence="18" type="ORF">ISN45_At02g023250</name>
</gene>
<dbReference type="GO" id="GO:0016020">
    <property type="term" value="C:membrane"/>
    <property type="evidence" value="ECO:0007669"/>
    <property type="project" value="UniProtKB-SubCell"/>
</dbReference>
<evidence type="ECO:0000256" key="13">
    <source>
        <dbReference type="ARBA" id="ARBA00050609"/>
    </source>
</evidence>
<dbReference type="Pfam" id="PF00067">
    <property type="entry name" value="p450"/>
    <property type="match status" value="1"/>
</dbReference>
<dbReference type="FunFam" id="1.10.630.10:FF:000014">
    <property type="entry name" value="Abscisic acid 8"/>
    <property type="match status" value="1"/>
</dbReference>
<keyword evidence="12 17" id="KW-0472">Membrane</keyword>
<dbReference type="InterPro" id="IPR001128">
    <property type="entry name" value="Cyt_P450"/>
</dbReference>
<protein>
    <recommendedName>
        <fullName evidence="15">(+)-abscisic acid 8'-hydroxylase</fullName>
        <ecNumber evidence="15">1.14.14.137</ecNumber>
    </recommendedName>
</protein>
<keyword evidence="19" id="KW-1185">Reference proteome</keyword>
<evidence type="ECO:0000256" key="16">
    <source>
        <dbReference type="RuleBase" id="RU000461"/>
    </source>
</evidence>
<evidence type="ECO:0000256" key="15">
    <source>
        <dbReference type="ARBA" id="ARBA00066338"/>
    </source>
</evidence>
<comment type="subcellular location">
    <subcellularLocation>
        <location evidence="2">Membrane</location>
        <topology evidence="2">Single-pass membrane protein</topology>
    </subcellularLocation>
</comment>
<evidence type="ECO:0000256" key="11">
    <source>
        <dbReference type="ARBA" id="ARBA00023033"/>
    </source>
</evidence>
<comment type="cofactor">
    <cofactor evidence="1">
        <name>heme</name>
        <dbReference type="ChEBI" id="CHEBI:30413"/>
    </cofactor>
</comment>
<evidence type="ECO:0000256" key="3">
    <source>
        <dbReference type="ARBA" id="ARBA00010617"/>
    </source>
</evidence>
<keyword evidence="10" id="KW-0346">Stress response</keyword>
<dbReference type="EMBL" id="JAEFBK010000002">
    <property type="protein sequence ID" value="KAG7637833.1"/>
    <property type="molecule type" value="Genomic_DNA"/>
</dbReference>
<accession>A0A8T2FU40</accession>
<dbReference type="GO" id="GO:0016125">
    <property type="term" value="P:sterol metabolic process"/>
    <property type="evidence" value="ECO:0007669"/>
    <property type="project" value="TreeGrafter"/>
</dbReference>
<evidence type="ECO:0000256" key="17">
    <source>
        <dbReference type="SAM" id="Phobius"/>
    </source>
</evidence>
<evidence type="ECO:0000256" key="10">
    <source>
        <dbReference type="ARBA" id="ARBA00023016"/>
    </source>
</evidence>
<comment type="pathway">
    <text evidence="14">Plant hormone degradation; abscisic acid degradation.</text>
</comment>
<dbReference type="AlphaFoldDB" id="A0A8T2FU40"/>